<dbReference type="PROSITE" id="PS51166">
    <property type="entry name" value="CBM20"/>
    <property type="match status" value="1"/>
</dbReference>
<dbReference type="SUPFAM" id="SSF49452">
    <property type="entry name" value="Starch-binding domain-like"/>
    <property type="match status" value="1"/>
</dbReference>
<dbReference type="SUPFAM" id="SSF51445">
    <property type="entry name" value="(Trans)glycosidases"/>
    <property type="match status" value="1"/>
</dbReference>
<evidence type="ECO:0000256" key="13">
    <source>
        <dbReference type="ARBA" id="ARBA00025512"/>
    </source>
</evidence>
<evidence type="ECO:0000313" key="18">
    <source>
        <dbReference type="Proteomes" id="UP001056384"/>
    </source>
</evidence>
<keyword evidence="10 14" id="KW-0326">Glycosidase</keyword>
<dbReference type="CDD" id="cd14752">
    <property type="entry name" value="GH31_N"/>
    <property type="match status" value="1"/>
</dbReference>
<dbReference type="InterPro" id="IPR013780">
    <property type="entry name" value="Glyco_hydro_b"/>
</dbReference>
<dbReference type="InterPro" id="IPR011013">
    <property type="entry name" value="Gal_mutarotase_sf_dom"/>
</dbReference>
<evidence type="ECO:0000256" key="11">
    <source>
        <dbReference type="ARBA" id="ARBA00023316"/>
    </source>
</evidence>
<dbReference type="Gene3D" id="2.60.40.1180">
    <property type="entry name" value="Golgi alpha-mannosidase II"/>
    <property type="match status" value="2"/>
</dbReference>
<comment type="catalytic activity">
    <reaction evidence="1">
        <text>Hydrolysis of terminal, non-reducing beta-D-glucosyl residues with release of beta-D-glucose.</text>
        <dbReference type="EC" id="3.2.1.21"/>
    </reaction>
</comment>
<name>A0A9Q9AJH1_9PEZI</name>
<dbReference type="GO" id="GO:0008422">
    <property type="term" value="F:beta-glucosidase activity"/>
    <property type="evidence" value="ECO:0007669"/>
    <property type="project" value="UniProtKB-EC"/>
</dbReference>
<dbReference type="Pfam" id="PF01055">
    <property type="entry name" value="Glyco_hydro_31_2nd"/>
    <property type="match status" value="1"/>
</dbReference>
<dbReference type="Proteomes" id="UP001056384">
    <property type="component" value="Chromosome 3"/>
</dbReference>
<keyword evidence="12" id="KW-0624">Polysaccharide degradation</keyword>
<evidence type="ECO:0000256" key="7">
    <source>
        <dbReference type="ARBA" id="ARBA00022801"/>
    </source>
</evidence>
<dbReference type="GO" id="GO:0004558">
    <property type="term" value="F:alpha-1,4-glucosidase activity"/>
    <property type="evidence" value="ECO:0007669"/>
    <property type="project" value="UniProtKB-EC"/>
</dbReference>
<dbReference type="InterPro" id="IPR048395">
    <property type="entry name" value="Glyco_hydro_31_C"/>
</dbReference>
<dbReference type="Pfam" id="PF13802">
    <property type="entry name" value="Gal_mutarotas_2"/>
    <property type="match status" value="1"/>
</dbReference>
<dbReference type="InterPro" id="IPR013783">
    <property type="entry name" value="Ig-like_fold"/>
</dbReference>
<evidence type="ECO:0000256" key="5">
    <source>
        <dbReference type="ARBA" id="ARBA00022525"/>
    </source>
</evidence>
<evidence type="ECO:0000256" key="8">
    <source>
        <dbReference type="ARBA" id="ARBA00023180"/>
    </source>
</evidence>
<keyword evidence="6 15" id="KW-0732">Signal</keyword>
<evidence type="ECO:0000256" key="10">
    <source>
        <dbReference type="ARBA" id="ARBA00023295"/>
    </source>
</evidence>
<dbReference type="EMBL" id="CP099420">
    <property type="protein sequence ID" value="USW50479.1"/>
    <property type="molecule type" value="Genomic_DNA"/>
</dbReference>
<sequence>MAPLALLTSALALAASTVTASPFPLLRRQNGTDSSCPGYRASDISTTANGLTAKLTLAGTPCNIYGNDLEDLTLTVEYQTDTRLHVLIEDAAQQVYQVPGSVFPRPASSGSQNASSGLIFDYVEEPFSFTVKRRSSGDVLFDSSAASLIFEDQYVRLRTALPENPNLYGTGEHTDPFRLNTTDYVRTAWNRDAYGTPSGTNLYGTHPIYYDHRGGNGTHAVFLLNSNGMDIKIDNTDGQHLEYNILGGVLDFYFLAGPSPVEVAQQYSEVSQKSALQPYWGFGFHQCKYGYRDVYWVAEVVANYSAADIPLETMWTDIDYMHLRWVFTLDEDRYPLELVRDLVTTLHERQQHYIVMVDPAVAYQDYDAFNNGVEQDVFMQRDNGSIYKGVVWPGVTAFPDWFHPNTQGYWDEEFLSFFDAETGVDIDALWIDMNEPANFCNYPCANPEFEAEAAGNPPQPPAIRLGSPRPIPGFGEGFQPVCKSVVTFNVEASTFFGENIYVFGSAITIGGGDTIADAAPLGANNYPIWSADVDLPANTEVTYQYVRAQPGGGYIYEAENRTLTTGDCNSTSSVDDTITTESPPQSKLRRRFAEFSYKTHHLTPMLKRQATGNKLGLPGRDLINPAYQINNEAGSISNKTADTDIIQYGGYTQYDTHNLYGSQMSEASRISMIARRPTLRPLIITRSTFAGAGSQVGKWLGDNLSNWQNYLISISEILEFAALYNVPMVGTDVCGFGGDTTELLCARWAALGAFSPFYRNHAQNDAADQEFYRWPLVAEAAKNAISIRYKLLDYFYTAMYVQNQTGTPLIQPMFFHYPEDSNTFDLGFQYFYGPGILVAPVTTENSTTATHYLPNGVFYDYYTHEKIIGAGETVTVEDVDYTSIPLYYKGGAIIAQRAESANTTTELRKQDFDIIIAPSANGTAYGELYLDDGVSLVQDTWSYMKFEYFSNGRFTITGRFGFDTDVVISSITVLGTGSNAGYASRTKVANSRISLNEEYSGTVV</sequence>
<evidence type="ECO:0000256" key="1">
    <source>
        <dbReference type="ARBA" id="ARBA00000448"/>
    </source>
</evidence>
<evidence type="ECO:0000256" key="2">
    <source>
        <dbReference type="ARBA" id="ARBA00001657"/>
    </source>
</evidence>
<feature type="domain" description="CBM20" evidence="16">
    <location>
        <begin position="478"/>
        <end position="582"/>
    </location>
</feature>
<dbReference type="GO" id="GO:0071555">
    <property type="term" value="P:cell wall organization"/>
    <property type="evidence" value="ECO:0007669"/>
    <property type="project" value="UniProtKB-KW"/>
</dbReference>
<dbReference type="InterPro" id="IPR025887">
    <property type="entry name" value="Glyco_hydro_31_N_dom"/>
</dbReference>
<dbReference type="GO" id="GO:2001070">
    <property type="term" value="F:starch binding"/>
    <property type="evidence" value="ECO:0007669"/>
    <property type="project" value="InterPro"/>
</dbReference>
<dbReference type="InterPro" id="IPR017853">
    <property type="entry name" value="GH"/>
</dbReference>
<evidence type="ECO:0000256" key="4">
    <source>
        <dbReference type="ARBA" id="ARBA00007806"/>
    </source>
</evidence>
<dbReference type="PANTHER" id="PTHR22762">
    <property type="entry name" value="ALPHA-GLUCOSIDASE"/>
    <property type="match status" value="1"/>
</dbReference>
<dbReference type="InterPro" id="IPR002044">
    <property type="entry name" value="CBM20"/>
</dbReference>
<dbReference type="PANTHER" id="PTHR22762:SF67">
    <property type="entry name" value="ALPHA_BETA-GLUCOSIDASE AGDC-RELATED"/>
    <property type="match status" value="1"/>
</dbReference>
<comment type="function">
    <text evidence="13">Glucosidase involved in the degradation of cellulosic biomass. Has both alpha- and beta-glucosidase activity.</text>
</comment>
<evidence type="ECO:0000256" key="14">
    <source>
        <dbReference type="RuleBase" id="RU361185"/>
    </source>
</evidence>
<feature type="chain" id="PRO_5040277121" evidence="15">
    <location>
        <begin position="21"/>
        <end position="1004"/>
    </location>
</feature>
<protein>
    <submittedName>
        <fullName evidence="17">Glycoside hydrolase family 31, carbohydrate binding module family 20, immunoglobulin</fullName>
    </submittedName>
</protein>
<dbReference type="InterPro" id="IPR000322">
    <property type="entry name" value="Glyco_hydro_31_TIM"/>
</dbReference>
<keyword evidence="5" id="KW-0964">Secreted</keyword>
<keyword evidence="7 14" id="KW-0378">Hydrolase</keyword>
<comment type="similarity">
    <text evidence="4 14">Belongs to the glycosyl hydrolase 31 family.</text>
</comment>
<keyword evidence="18" id="KW-1185">Reference proteome</keyword>
<gene>
    <name evidence="17" type="ORF">Slin15195_G037980</name>
</gene>
<dbReference type="Gene3D" id="2.60.40.1760">
    <property type="entry name" value="glycosyl hydrolase (family 31)"/>
    <property type="match status" value="1"/>
</dbReference>
<keyword evidence="11" id="KW-0961">Cell wall biogenesis/degradation</keyword>
<dbReference type="OrthoDB" id="5839090at2759"/>
<feature type="signal peptide" evidence="15">
    <location>
        <begin position="1"/>
        <end position="20"/>
    </location>
</feature>
<dbReference type="Gene3D" id="3.20.20.80">
    <property type="entry name" value="Glycosidases"/>
    <property type="match status" value="2"/>
</dbReference>
<evidence type="ECO:0000256" key="12">
    <source>
        <dbReference type="ARBA" id="ARBA00023326"/>
    </source>
</evidence>
<comment type="catalytic activity">
    <reaction evidence="2">
        <text>Hydrolysis of terminal, non-reducing (1-&gt;4)-linked alpha-D-glucose residues with release of alpha-D-glucose.</text>
        <dbReference type="EC" id="3.2.1.20"/>
    </reaction>
</comment>
<keyword evidence="9" id="KW-0119">Carbohydrate metabolism</keyword>
<dbReference type="Gene3D" id="2.60.40.10">
    <property type="entry name" value="Immunoglobulins"/>
    <property type="match status" value="1"/>
</dbReference>
<dbReference type="SMART" id="SM01065">
    <property type="entry name" value="CBM_2"/>
    <property type="match status" value="1"/>
</dbReference>
<dbReference type="AlphaFoldDB" id="A0A9Q9AJH1"/>
<proteinExistence type="inferred from homology"/>
<dbReference type="GO" id="GO:0005576">
    <property type="term" value="C:extracellular region"/>
    <property type="evidence" value="ECO:0007669"/>
    <property type="project" value="UniProtKB-SubCell"/>
</dbReference>
<dbReference type="CDD" id="cd06602">
    <property type="entry name" value="GH31_MGAM_SI_GAA"/>
    <property type="match status" value="1"/>
</dbReference>
<dbReference type="InterPro" id="IPR013784">
    <property type="entry name" value="Carb-bd-like_fold"/>
</dbReference>
<evidence type="ECO:0000313" key="17">
    <source>
        <dbReference type="EMBL" id="USW50479.1"/>
    </source>
</evidence>
<dbReference type="GO" id="GO:0000272">
    <property type="term" value="P:polysaccharide catabolic process"/>
    <property type="evidence" value="ECO:0007669"/>
    <property type="project" value="UniProtKB-KW"/>
</dbReference>
<keyword evidence="8" id="KW-0325">Glycoprotein</keyword>
<accession>A0A9Q9AJH1</accession>
<dbReference type="SUPFAM" id="SSF74650">
    <property type="entry name" value="Galactose mutarotase-like"/>
    <property type="match status" value="1"/>
</dbReference>
<reference evidence="17" key="1">
    <citation type="submission" date="2022-06" db="EMBL/GenBank/DDBJ databases">
        <title>Complete genome sequences of two strains of the flax pathogen Septoria linicola.</title>
        <authorList>
            <person name="Lapalu N."/>
            <person name="Simon A."/>
            <person name="Demenou B."/>
            <person name="Paumier D."/>
            <person name="Guillot M.-P."/>
            <person name="Gout L."/>
            <person name="Valade R."/>
        </authorList>
    </citation>
    <scope>NUCLEOTIDE SEQUENCE</scope>
    <source>
        <strain evidence="17">SE15195</strain>
    </source>
</reference>
<evidence type="ECO:0000259" key="16">
    <source>
        <dbReference type="PROSITE" id="PS51166"/>
    </source>
</evidence>
<dbReference type="SUPFAM" id="SSF51011">
    <property type="entry name" value="Glycosyl hydrolase domain"/>
    <property type="match status" value="1"/>
</dbReference>
<dbReference type="Pfam" id="PF00686">
    <property type="entry name" value="CBM_20"/>
    <property type="match status" value="1"/>
</dbReference>
<comment type="subcellular location">
    <subcellularLocation>
        <location evidence="3">Secreted</location>
    </subcellularLocation>
</comment>
<evidence type="ECO:0000256" key="3">
    <source>
        <dbReference type="ARBA" id="ARBA00004613"/>
    </source>
</evidence>
<evidence type="ECO:0000256" key="6">
    <source>
        <dbReference type="ARBA" id="ARBA00022729"/>
    </source>
</evidence>
<dbReference type="Pfam" id="PF21365">
    <property type="entry name" value="Glyco_hydro_31_3rd"/>
    <property type="match status" value="1"/>
</dbReference>
<organism evidence="17 18">
    <name type="scientific">Septoria linicola</name>
    <dbReference type="NCBI Taxonomy" id="215465"/>
    <lineage>
        <taxon>Eukaryota</taxon>
        <taxon>Fungi</taxon>
        <taxon>Dikarya</taxon>
        <taxon>Ascomycota</taxon>
        <taxon>Pezizomycotina</taxon>
        <taxon>Dothideomycetes</taxon>
        <taxon>Dothideomycetidae</taxon>
        <taxon>Mycosphaerellales</taxon>
        <taxon>Mycosphaerellaceae</taxon>
        <taxon>Septoria</taxon>
    </lineage>
</organism>
<evidence type="ECO:0000256" key="15">
    <source>
        <dbReference type="SAM" id="SignalP"/>
    </source>
</evidence>
<evidence type="ECO:0000256" key="9">
    <source>
        <dbReference type="ARBA" id="ARBA00023277"/>
    </source>
</evidence>